<keyword evidence="6" id="KW-0328">Glycosyltransferase</keyword>
<keyword evidence="7" id="KW-0808">Transferase</keyword>
<evidence type="ECO:0000256" key="18">
    <source>
        <dbReference type="ARBA" id="ARBA00050948"/>
    </source>
</evidence>
<dbReference type="Gene3D" id="3.90.550.10">
    <property type="entry name" value="Spore Coat Polysaccharide Biosynthesis Protein SpsA, Chain A"/>
    <property type="match status" value="1"/>
</dbReference>
<keyword evidence="16" id="KW-0325">Glycoprotein</keyword>
<keyword evidence="12 21" id="KW-1133">Transmembrane helix</keyword>
<comment type="catalytic activity">
    <reaction evidence="18">
        <text>3-O-(beta-D-GlcA-(1-&gt;3)-beta-D-Gal-(1-&gt;3)-beta-D-Gal-(1-&gt;4)-beta-D-Xyl)-L-seryl-[protein] + UDP-N-acetyl-alpha-D-glucosamine = 3-O-(alpha-D-GlcNAc-(1-&gt;4)-beta-D-GlcA-(1-&gt;3)-beta-D-Gal-(1-&gt;3)-beta-D-Gal-(1-&gt;4)-beta-D-Xyl)-L-seryl-[protein] + UDP + H(+)</text>
        <dbReference type="Rhea" id="RHEA:16221"/>
        <dbReference type="Rhea" id="RHEA-COMP:12573"/>
        <dbReference type="Rhea" id="RHEA-COMP:12574"/>
        <dbReference type="ChEBI" id="CHEBI:15378"/>
        <dbReference type="ChEBI" id="CHEBI:57705"/>
        <dbReference type="ChEBI" id="CHEBI:58223"/>
        <dbReference type="ChEBI" id="CHEBI:132093"/>
        <dbReference type="ChEBI" id="CHEBI:132104"/>
        <dbReference type="EC" id="2.4.1.223"/>
    </reaction>
</comment>
<evidence type="ECO:0000256" key="11">
    <source>
        <dbReference type="ARBA" id="ARBA00022968"/>
    </source>
</evidence>
<evidence type="ECO:0000256" key="3">
    <source>
        <dbReference type="ARBA" id="ARBA00004648"/>
    </source>
</evidence>
<feature type="domain" description="Glycosyl transferase 64" evidence="23">
    <location>
        <begin position="619"/>
        <end position="861"/>
    </location>
</feature>
<feature type="transmembrane region" description="Helical" evidence="21">
    <location>
        <begin position="12"/>
        <end position="36"/>
    </location>
</feature>
<dbReference type="FunFam" id="3.90.550.10:FF:000033">
    <property type="entry name" value="Exostosin-like glycosyltransferase 3"/>
    <property type="match status" value="1"/>
</dbReference>
<evidence type="ECO:0000256" key="5">
    <source>
        <dbReference type="ARBA" id="ARBA00010271"/>
    </source>
</evidence>
<dbReference type="EC" id="2.4.1.223" evidence="19"/>
<evidence type="ECO:0000259" key="23">
    <source>
        <dbReference type="Pfam" id="PF09258"/>
    </source>
</evidence>
<dbReference type="Proteomes" id="UP000694867">
    <property type="component" value="Unplaced"/>
</dbReference>
<dbReference type="PANTHER" id="PTHR48261:SF4">
    <property type="entry name" value="EXOSTOSIN LIKE GLYCOSYLTRANSFERASE 3"/>
    <property type="match status" value="1"/>
</dbReference>
<evidence type="ECO:0000256" key="21">
    <source>
        <dbReference type="SAM" id="Phobius"/>
    </source>
</evidence>
<dbReference type="GO" id="GO:0046872">
    <property type="term" value="F:metal ion binding"/>
    <property type="evidence" value="ECO:0007669"/>
    <property type="project" value="UniProtKB-KW"/>
</dbReference>
<keyword evidence="14 21" id="KW-0472">Membrane</keyword>
<dbReference type="GO" id="GO:0005789">
    <property type="term" value="C:endoplasmic reticulum membrane"/>
    <property type="evidence" value="ECO:0007669"/>
    <property type="project" value="UniProtKB-SubCell"/>
</dbReference>
<dbReference type="RefSeq" id="XP_028968743.1">
    <property type="nucleotide sequence ID" value="XM_029112910.1"/>
</dbReference>
<evidence type="ECO:0000256" key="10">
    <source>
        <dbReference type="ARBA" id="ARBA00022824"/>
    </source>
</evidence>
<dbReference type="InterPro" id="IPR040911">
    <property type="entry name" value="Exostosin_GT47"/>
</dbReference>
<dbReference type="Pfam" id="PF03016">
    <property type="entry name" value="Exostosin_GT47"/>
    <property type="match status" value="1"/>
</dbReference>
<evidence type="ECO:0000256" key="1">
    <source>
        <dbReference type="ARBA" id="ARBA00001936"/>
    </source>
</evidence>
<evidence type="ECO:0000313" key="25">
    <source>
        <dbReference type="RefSeq" id="XP_028968743.1"/>
    </source>
</evidence>
<organism evidence="24 25">
    <name type="scientific">Galendromus occidentalis</name>
    <name type="common">western predatory mite</name>
    <dbReference type="NCBI Taxonomy" id="34638"/>
    <lineage>
        <taxon>Eukaryota</taxon>
        <taxon>Metazoa</taxon>
        <taxon>Ecdysozoa</taxon>
        <taxon>Arthropoda</taxon>
        <taxon>Chelicerata</taxon>
        <taxon>Arachnida</taxon>
        <taxon>Acari</taxon>
        <taxon>Parasitiformes</taxon>
        <taxon>Mesostigmata</taxon>
        <taxon>Gamasina</taxon>
        <taxon>Phytoseioidea</taxon>
        <taxon>Phytoseiidae</taxon>
        <taxon>Typhlodrominae</taxon>
        <taxon>Galendromus</taxon>
    </lineage>
</organism>
<dbReference type="InterPro" id="IPR029044">
    <property type="entry name" value="Nucleotide-diphossugar_trans"/>
</dbReference>
<evidence type="ECO:0000256" key="13">
    <source>
        <dbReference type="ARBA" id="ARBA00023034"/>
    </source>
</evidence>
<evidence type="ECO:0000256" key="8">
    <source>
        <dbReference type="ARBA" id="ARBA00022692"/>
    </source>
</evidence>
<dbReference type="SUPFAM" id="SSF53448">
    <property type="entry name" value="Nucleotide-diphospho-sugar transferases"/>
    <property type="match status" value="1"/>
</dbReference>
<comment type="subcellular location">
    <subcellularLocation>
        <location evidence="3">Endoplasmic reticulum membrane</location>
        <topology evidence="3">Single-pass type II membrane protein</topology>
    </subcellularLocation>
    <subcellularLocation>
        <location evidence="2">Golgi apparatus</location>
    </subcellularLocation>
</comment>
<keyword evidence="10" id="KW-0256">Endoplasmic reticulum</keyword>
<keyword evidence="15" id="KW-1015">Disulfide bond</keyword>
<keyword evidence="17" id="KW-0464">Manganese</keyword>
<dbReference type="PANTHER" id="PTHR48261">
    <property type="entry name" value="ACETYLGLUCOSAMINYLTRANSFERASE"/>
    <property type="match status" value="1"/>
</dbReference>
<dbReference type="GO" id="GO:0001888">
    <property type="term" value="F:glucuronyl-galactosyl-proteoglycan 4-alpha-N-acetylglucosaminyltransferase activity"/>
    <property type="evidence" value="ECO:0007669"/>
    <property type="project" value="UniProtKB-EC"/>
</dbReference>
<evidence type="ECO:0000256" key="6">
    <source>
        <dbReference type="ARBA" id="ARBA00022676"/>
    </source>
</evidence>
<dbReference type="KEGG" id="goe:100906325"/>
<feature type="coiled-coil region" evidence="20">
    <location>
        <begin position="65"/>
        <end position="99"/>
    </location>
</feature>
<protein>
    <recommendedName>
        <fullName evidence="19">glucuronosyl-galactosyl-proteoglycan 4-alpha-N-acetylglucosaminyltransferase</fullName>
        <ecNumber evidence="19">2.4.1.223</ecNumber>
    </recommendedName>
</protein>
<dbReference type="InterPro" id="IPR015338">
    <property type="entry name" value="GT64_dom"/>
</dbReference>
<evidence type="ECO:0000256" key="20">
    <source>
        <dbReference type="SAM" id="Coils"/>
    </source>
</evidence>
<evidence type="ECO:0000256" key="7">
    <source>
        <dbReference type="ARBA" id="ARBA00022679"/>
    </source>
</evidence>
<evidence type="ECO:0000259" key="22">
    <source>
        <dbReference type="Pfam" id="PF03016"/>
    </source>
</evidence>
<dbReference type="GO" id="GO:0015012">
    <property type="term" value="P:heparan sulfate proteoglycan biosynthetic process"/>
    <property type="evidence" value="ECO:0007669"/>
    <property type="project" value="UniProtKB-ARBA"/>
</dbReference>
<keyword evidence="8 21" id="KW-0812">Transmembrane</keyword>
<feature type="domain" description="Exostosin GT47" evidence="22">
    <location>
        <begin position="189"/>
        <end position="459"/>
    </location>
</feature>
<evidence type="ECO:0000256" key="14">
    <source>
        <dbReference type="ARBA" id="ARBA00023136"/>
    </source>
</evidence>
<accession>A0AAJ7SIX3</accession>
<evidence type="ECO:0000256" key="12">
    <source>
        <dbReference type="ARBA" id="ARBA00022989"/>
    </source>
</evidence>
<evidence type="ECO:0000256" key="9">
    <source>
        <dbReference type="ARBA" id="ARBA00022723"/>
    </source>
</evidence>
<proteinExistence type="inferred from homology"/>
<comment type="similarity">
    <text evidence="5">Belongs to the glycosyltransferase 47 family.</text>
</comment>
<evidence type="ECO:0000256" key="16">
    <source>
        <dbReference type="ARBA" id="ARBA00023180"/>
    </source>
</evidence>
<keyword evidence="9" id="KW-0479">Metal-binding</keyword>
<evidence type="ECO:0000256" key="15">
    <source>
        <dbReference type="ARBA" id="ARBA00023157"/>
    </source>
</evidence>
<dbReference type="InterPro" id="IPR004263">
    <property type="entry name" value="Exostosin"/>
</dbReference>
<keyword evidence="24" id="KW-1185">Reference proteome</keyword>
<keyword evidence="20" id="KW-0175">Coiled coil</keyword>
<sequence length="876" mass="99475">MRVYCRMVYWRRIVAAVVISLTCAVCLPFFSTSILYRNGSVSNQTQSLGRLTEKEKYDLSVRVELRDLEKNRTSILRETDALQQERDNLSENLKCQQRDLNRVVLSLAEASKTLEEFRSIAPPILRIPFSNEGRSLKKRTNLTSRIKSCSYDRCFDYSRCPLKRVFQAYFYPIRESNLPGVSDALRKELAKTLASNVQSTSNPETACIFVYFVSAQQQRDADITSLPFWNGDGANHVIVVLDNCWKENCVSELHEAPGRAILARQSFGANKLRKGFDIVLPVTPFLNPQRLQLDPPALPSLLPARRKFLLSFSGSYLEPSEDESSAKISQASLSDKYIAGLLSQISVSDDLAAIKTNCIDENDTNFADGLLGQWIECDGVAGEQLADSTFALLIAPTRDYYASSDVFTRRLMKIMRHGAIPVILGDYIGLPFDDLVHWEKAAVILAKAHASELQFVLKSYSDADIVALRRQGRRLYERYLASPEAFVETLLSTVRHKISMPAPPLADQRSDLVHDLKFGPVIQQYSAETDEMLGPLATPYPSVAYQRNFSLTINFLEDSFNENFNPHRLSPWRPDDPILPSDAKFNGSSFGFRPIGGGLGGSGKEFSEALGGNSPREQFTAVILTYERQQVLLEGVATLKGMPYLNKVLVVWNGPESPGPETLIWPDIGVPIQVIKAPRNSLNNRFIPWNAIETEAILSLDDDARLRHDELVFAFRVWRENRDRIVGFPGRFHAFDPVHKMWNYNSNHSCELSMVLTGAAFFHKYYMYEYTHHMYPQIRETVDELMNCEDIALNFLVSHLTRKPPIKVTSKWTFRCPGCPIALSEHDSHFLERHDCINKFTQLYGYNPLLYTQLRADSVLFKTRVPQDKQKCFKYV</sequence>
<keyword evidence="13" id="KW-0333">Golgi apparatus</keyword>
<evidence type="ECO:0000313" key="24">
    <source>
        <dbReference type="Proteomes" id="UP000694867"/>
    </source>
</evidence>
<comment type="cofactor">
    <cofactor evidence="1">
        <name>Mn(2+)</name>
        <dbReference type="ChEBI" id="CHEBI:29035"/>
    </cofactor>
</comment>
<dbReference type="AlphaFoldDB" id="A0AAJ7SIX3"/>
<reference evidence="25" key="1">
    <citation type="submission" date="2025-08" db="UniProtKB">
        <authorList>
            <consortium name="RefSeq"/>
        </authorList>
    </citation>
    <scope>IDENTIFICATION</scope>
</reference>
<evidence type="ECO:0000256" key="19">
    <source>
        <dbReference type="ARBA" id="ARBA00066812"/>
    </source>
</evidence>
<evidence type="ECO:0000256" key="2">
    <source>
        <dbReference type="ARBA" id="ARBA00004555"/>
    </source>
</evidence>
<dbReference type="GO" id="GO:0005794">
    <property type="term" value="C:Golgi apparatus"/>
    <property type="evidence" value="ECO:0007669"/>
    <property type="project" value="UniProtKB-SubCell"/>
</dbReference>
<gene>
    <name evidence="25" type="primary">LOC100906325</name>
</gene>
<dbReference type="Pfam" id="PF09258">
    <property type="entry name" value="Glyco_transf_64"/>
    <property type="match status" value="1"/>
</dbReference>
<name>A0AAJ7SIX3_9ACAR</name>
<comment type="pathway">
    <text evidence="4">Glycan metabolism; heparan sulfate biosynthesis.</text>
</comment>
<keyword evidence="11" id="KW-0735">Signal-anchor</keyword>
<evidence type="ECO:0000256" key="4">
    <source>
        <dbReference type="ARBA" id="ARBA00005093"/>
    </source>
</evidence>
<dbReference type="GeneID" id="100906325"/>
<evidence type="ECO:0000256" key="17">
    <source>
        <dbReference type="ARBA" id="ARBA00023211"/>
    </source>
</evidence>